<dbReference type="Proteomes" id="UP000248039">
    <property type="component" value="Unassembled WGS sequence"/>
</dbReference>
<organism evidence="2 3">
    <name type="scientific">Streptomyces tateyamensis</name>
    <dbReference type="NCBI Taxonomy" id="565073"/>
    <lineage>
        <taxon>Bacteria</taxon>
        <taxon>Bacillati</taxon>
        <taxon>Actinomycetota</taxon>
        <taxon>Actinomycetes</taxon>
        <taxon>Kitasatosporales</taxon>
        <taxon>Streptomycetaceae</taxon>
        <taxon>Streptomyces</taxon>
    </lineage>
</organism>
<evidence type="ECO:0000313" key="3">
    <source>
        <dbReference type="Proteomes" id="UP000248039"/>
    </source>
</evidence>
<dbReference type="EMBL" id="PYBW01000078">
    <property type="protein sequence ID" value="PYC76926.1"/>
    <property type="molecule type" value="Genomic_DNA"/>
</dbReference>
<dbReference type="RefSeq" id="WP_110671355.1">
    <property type="nucleotide sequence ID" value="NZ_PYBW01000078.1"/>
</dbReference>
<feature type="compositionally biased region" description="Basic and acidic residues" evidence="1">
    <location>
        <begin position="487"/>
        <end position="496"/>
    </location>
</feature>
<accession>A0A2V4NML4</accession>
<feature type="compositionally biased region" description="Low complexity" evidence="1">
    <location>
        <begin position="398"/>
        <end position="411"/>
    </location>
</feature>
<dbReference type="OrthoDB" id="3264463at2"/>
<evidence type="ECO:0000256" key="1">
    <source>
        <dbReference type="SAM" id="MobiDB-lite"/>
    </source>
</evidence>
<dbReference type="Pfam" id="PF13830">
    <property type="entry name" value="DUF4192"/>
    <property type="match status" value="1"/>
</dbReference>
<dbReference type="InterPro" id="IPR025447">
    <property type="entry name" value="DUF4192"/>
</dbReference>
<reference evidence="2 3" key="1">
    <citation type="submission" date="2018-03" db="EMBL/GenBank/DDBJ databases">
        <title>Bioinformatic expansion and discovery of thiopeptide antibiotics.</title>
        <authorList>
            <person name="Schwalen C.J."/>
            <person name="Hudson G.A."/>
            <person name="Mitchell D.A."/>
        </authorList>
    </citation>
    <scope>NUCLEOTIDE SEQUENCE [LARGE SCALE GENOMIC DNA]</scope>
    <source>
        <strain evidence="2 3">ATCC 21389</strain>
    </source>
</reference>
<feature type="region of interest" description="Disordered" evidence="1">
    <location>
        <begin position="369"/>
        <end position="526"/>
    </location>
</feature>
<comment type="caution">
    <text evidence="2">The sequence shown here is derived from an EMBL/GenBank/DDBJ whole genome shotgun (WGS) entry which is preliminary data.</text>
</comment>
<sequence>MTYDDATNPAPTSTGRLRGFPLLRMRGPADMAAMLPYLLGFYPDDSIVVVPLHGPALQQVGAIRLDIPEDPGDWAPLATEVARTLVELSAERAKPAEAVLIYLCRDPEPEGPSALSALRPLADQLLRAFRELDLAVKESLCVSAGRWWSFLCADPDCCPPDGVPVDSARDPRAVVAAATVAGLAPRGSRKAIAAAFAPIGPPHSERLRRALELQMARVVRDLAKPNGPARVLQANVELIAEAMAESSLGPPLLDDERAARLIVALQHRVTRDRGAEYAEPRELAAAQRLWRFLTRRCVAPYEEYAKAPLTLLAWTSWLAGDTATSRVALGRALELDPDYTLAELLYLSLNGGLPPDGLREIIRTERARRAADEAAPAGEGAAGEQVAGPEDSPDRAEPGAAAPQARAVEGADASPDVQPPRESEPGRPLPGRVGARQLPAGAADGRSDPAGQAAPSAEAPEADLIPRQRGKAGPPPGPLASGATEPEPSRPPERGAPRLPARGRFGRLARRGRHRRSSSSDRTIGA</sequence>
<evidence type="ECO:0000313" key="2">
    <source>
        <dbReference type="EMBL" id="PYC76926.1"/>
    </source>
</evidence>
<keyword evidence="3" id="KW-1185">Reference proteome</keyword>
<feature type="compositionally biased region" description="Basic residues" evidence="1">
    <location>
        <begin position="504"/>
        <end position="517"/>
    </location>
</feature>
<dbReference type="AlphaFoldDB" id="A0A2V4NML4"/>
<proteinExistence type="predicted"/>
<name>A0A2V4NML4_9ACTN</name>
<gene>
    <name evidence="2" type="ORF">C7C46_20575</name>
</gene>
<protein>
    <submittedName>
        <fullName evidence="2">DUF4192 domain-containing protein</fullName>
    </submittedName>
</protein>
<feature type="compositionally biased region" description="Low complexity" evidence="1">
    <location>
        <begin position="373"/>
        <end position="388"/>
    </location>
</feature>